<evidence type="ECO:0000313" key="1">
    <source>
        <dbReference type="EMBL" id="EOB12404.1"/>
    </source>
</evidence>
<evidence type="ECO:0000313" key="2">
    <source>
        <dbReference type="Proteomes" id="UP000016927"/>
    </source>
</evidence>
<dbReference type="VEuPathDB" id="MicrosporidiaDB:NBO_448g0001"/>
<dbReference type="Proteomes" id="UP000016927">
    <property type="component" value="Unassembled WGS sequence"/>
</dbReference>
<dbReference type="OrthoDB" id="2195730at2759"/>
<gene>
    <name evidence="1" type="ORF">NBO_448g0001</name>
</gene>
<protein>
    <submittedName>
        <fullName evidence="1">Uncharacterized protein</fullName>
    </submittedName>
</protein>
<dbReference type="AlphaFoldDB" id="R0M332"/>
<reference evidence="1 2" key="1">
    <citation type="journal article" date="2013" name="BMC Genomics">
        <title>Comparative genomics of parasitic silkworm microsporidia reveal an association between genome expansion and host adaptation.</title>
        <authorList>
            <person name="Pan G."/>
            <person name="Xu J."/>
            <person name="Li T."/>
            <person name="Xia Q."/>
            <person name="Liu S.L."/>
            <person name="Zhang G."/>
            <person name="Li S."/>
            <person name="Li C."/>
            <person name="Liu H."/>
            <person name="Yang L."/>
            <person name="Liu T."/>
            <person name="Zhang X."/>
            <person name="Wu Z."/>
            <person name="Fan W."/>
            <person name="Dang X."/>
            <person name="Xiang H."/>
            <person name="Tao M."/>
            <person name="Li Y."/>
            <person name="Hu J."/>
            <person name="Li Z."/>
            <person name="Lin L."/>
            <person name="Luo J."/>
            <person name="Geng L."/>
            <person name="Wang L."/>
            <person name="Long M."/>
            <person name="Wan Y."/>
            <person name="He N."/>
            <person name="Zhang Z."/>
            <person name="Lu C."/>
            <person name="Keeling P.J."/>
            <person name="Wang J."/>
            <person name="Xiang Z."/>
            <person name="Zhou Z."/>
        </authorList>
    </citation>
    <scope>NUCLEOTIDE SEQUENCE [LARGE SCALE GENOMIC DNA]</scope>
    <source>
        <strain evidence="2">CQ1 / CVCC 102059</strain>
    </source>
</reference>
<proteinExistence type="predicted"/>
<organism evidence="1 2">
    <name type="scientific">Nosema bombycis (strain CQ1 / CVCC 102059)</name>
    <name type="common">Microsporidian parasite</name>
    <name type="synonym">Pebrine of silkworm</name>
    <dbReference type="NCBI Taxonomy" id="578461"/>
    <lineage>
        <taxon>Eukaryota</taxon>
        <taxon>Fungi</taxon>
        <taxon>Fungi incertae sedis</taxon>
        <taxon>Microsporidia</taxon>
        <taxon>Nosematidae</taxon>
        <taxon>Nosema</taxon>
    </lineage>
</organism>
<dbReference type="HOGENOM" id="CLU_384991_0_0_1"/>
<name>R0M332_NOSB1</name>
<keyword evidence="2" id="KW-1185">Reference proteome</keyword>
<sequence>MLRYEEKDLNLEDVIDYKYIDRLCKIYLTKENTLIYDKIVISKGIVNLYKQNLQIEVVLCGDINEPKWKLLSIKENLLKDDCTISYRDPNDFCETNNRENIKLDIKNLSISNQNQPSLYNAHKVEYQLLNEFIKTVQFSFIDFNFSEMANLLRIYETHCSIFFIYNTFKRAREHCDLIINGGYKKFNVSIDQYIMNIEIGQDGSNIFCEIKTYNKTYSVLNIIQFIEEKITESLHKNSYFSLESGYIYCENEKESSNTIFIDEDTNFIKNLTSEELAITKFKFRTRSKLNRFIEDMIREKSFYRKIYEGLDPKYLVTRDNKKYGENNVTIKDKEKSVVIGLVSLSENLATVFIYSCVQLTDGVTQILDLKLSYNNQFYNMFFEKGNSNIEIESGLDFIMKNISVILSLNKFYKFRKRFKLSQNIHIDDIRLDCNGDTYKMNYNGDLIDCLTLDNIICRIFFTDFVKALAPFAQSSNPTSNLFLINTSSINNGNTTISFNNLISFYIQKQLIFLELHYKGFNVTLSYSDRLVIRSTNIVVTEMFRHSDFDFFPLINFLDFSAPFLSYNLMPTIFTPHKLMYNFKTQNDFFLIEFISNGYIIKTKTKSYNSNEPQFDIEALIEGVRKHYNEDRYNRAVSILEKSYTTTITSNYIECTTPFLKLRLDHDMKLKIIENISQVENNALECFLSESVTISEDLEVLKSFNDLNKINNMRLPQNK</sequence>
<accession>R0M332</accession>
<dbReference type="EMBL" id="KB909356">
    <property type="protein sequence ID" value="EOB12404.1"/>
    <property type="molecule type" value="Genomic_DNA"/>
</dbReference>